<dbReference type="InterPro" id="IPR007269">
    <property type="entry name" value="ICMT_MeTrfase"/>
</dbReference>
<evidence type="ECO:0000256" key="3">
    <source>
        <dbReference type="ARBA" id="ARBA00022989"/>
    </source>
</evidence>
<feature type="transmembrane region" description="Helical" evidence="5">
    <location>
        <begin position="102"/>
        <end position="123"/>
    </location>
</feature>
<evidence type="ECO:0000256" key="2">
    <source>
        <dbReference type="ARBA" id="ARBA00022692"/>
    </source>
</evidence>
<dbReference type="GO" id="GO:0004671">
    <property type="term" value="F:protein C-terminal S-isoprenylcysteine carboxyl O-methyltransferase activity"/>
    <property type="evidence" value="ECO:0007669"/>
    <property type="project" value="InterPro"/>
</dbReference>
<accession>A0A9Q5ZB08</accession>
<dbReference type="RefSeq" id="WP_099068817.1">
    <property type="nucleotide sequence ID" value="NZ_LAHD01000053.1"/>
</dbReference>
<dbReference type="GO" id="GO:0016020">
    <property type="term" value="C:membrane"/>
    <property type="evidence" value="ECO:0007669"/>
    <property type="project" value="UniProtKB-SubCell"/>
</dbReference>
<dbReference type="Pfam" id="PF04140">
    <property type="entry name" value="ICMT"/>
    <property type="match status" value="1"/>
</dbReference>
<keyword evidence="2 5" id="KW-0812">Transmembrane</keyword>
<feature type="transmembrane region" description="Helical" evidence="5">
    <location>
        <begin position="144"/>
        <end position="175"/>
    </location>
</feature>
<name>A0A9Q5ZB08_NOSLI</name>
<evidence type="ECO:0000313" key="7">
    <source>
        <dbReference type="Proteomes" id="UP000222310"/>
    </source>
</evidence>
<sequence>MKDIPAYGLWSLVIINSLIFIIFAFSFTKPKSPRDWRSFGAFSAFIIALFTEMYGFPLTLYLLSGWLQTRFPKLDIFSHDVGHIWWTLLGWKGDPHLNPIHILSNVFIFGGLIYLSSAWEVLYKAQRSHTLATSGPYTTIRHPQYVAFILIMFGFLLQWPTILTLLMFPVLVWMYTRLAHQEERDALAEFGDEYRRYADNTPAFFPRWGSRSDRSKKHHEM</sequence>
<organism evidence="6 7">
    <name type="scientific">Nostoc linckia z8</name>
    <dbReference type="NCBI Taxonomy" id="1628746"/>
    <lineage>
        <taxon>Bacteria</taxon>
        <taxon>Bacillati</taxon>
        <taxon>Cyanobacteriota</taxon>
        <taxon>Cyanophyceae</taxon>
        <taxon>Nostocales</taxon>
        <taxon>Nostocaceae</taxon>
        <taxon>Nostoc</taxon>
    </lineage>
</organism>
<feature type="transmembrane region" description="Helical" evidence="5">
    <location>
        <begin position="6"/>
        <end position="27"/>
    </location>
</feature>
<gene>
    <name evidence="6" type="ORF">VF08_18735</name>
</gene>
<feature type="transmembrane region" description="Helical" evidence="5">
    <location>
        <begin position="39"/>
        <end position="63"/>
    </location>
</feature>
<evidence type="ECO:0000256" key="4">
    <source>
        <dbReference type="ARBA" id="ARBA00023136"/>
    </source>
</evidence>
<dbReference type="PANTHER" id="PTHR12714">
    <property type="entry name" value="PROTEIN-S ISOPRENYLCYSTEINE O-METHYLTRANSFERASE"/>
    <property type="match status" value="1"/>
</dbReference>
<proteinExistence type="predicted"/>
<comment type="caution">
    <text evidence="6">The sequence shown here is derived from an EMBL/GenBank/DDBJ whole genome shotgun (WGS) entry which is preliminary data.</text>
</comment>
<dbReference type="GeneID" id="57092559"/>
<comment type="subcellular location">
    <subcellularLocation>
        <location evidence="1">Membrane</location>
        <topology evidence="1">Multi-pass membrane protein</topology>
    </subcellularLocation>
</comment>
<keyword evidence="3 5" id="KW-1133">Transmembrane helix</keyword>
<dbReference type="PANTHER" id="PTHR12714:SF9">
    <property type="entry name" value="PROTEIN-S-ISOPRENYLCYSTEINE O-METHYLTRANSFERASE"/>
    <property type="match status" value="1"/>
</dbReference>
<evidence type="ECO:0000313" key="6">
    <source>
        <dbReference type="EMBL" id="PHK02466.1"/>
    </source>
</evidence>
<keyword evidence="6" id="KW-0808">Transferase</keyword>
<protein>
    <submittedName>
        <fullName evidence="6">Isoprenylcysteine carboxyl methyltransferase</fullName>
    </submittedName>
</protein>
<reference evidence="6 7" key="1">
    <citation type="submission" date="2015-02" db="EMBL/GenBank/DDBJ databases">
        <title>Nostoc linckia genome annotation.</title>
        <authorList>
            <person name="Zhou Z."/>
        </authorList>
    </citation>
    <scope>NUCLEOTIDE SEQUENCE [LARGE SCALE GENOMIC DNA]</scope>
    <source>
        <strain evidence="7">z8</strain>
    </source>
</reference>
<keyword evidence="4 5" id="KW-0472">Membrane</keyword>
<keyword evidence="6" id="KW-0489">Methyltransferase</keyword>
<dbReference type="AlphaFoldDB" id="A0A9Q5ZB08"/>
<evidence type="ECO:0000256" key="5">
    <source>
        <dbReference type="SAM" id="Phobius"/>
    </source>
</evidence>
<dbReference type="EMBL" id="LAHD01000053">
    <property type="protein sequence ID" value="PHK02466.1"/>
    <property type="molecule type" value="Genomic_DNA"/>
</dbReference>
<evidence type="ECO:0000256" key="1">
    <source>
        <dbReference type="ARBA" id="ARBA00004141"/>
    </source>
</evidence>
<dbReference type="GO" id="GO:0032259">
    <property type="term" value="P:methylation"/>
    <property type="evidence" value="ECO:0007669"/>
    <property type="project" value="UniProtKB-KW"/>
</dbReference>
<dbReference type="Gene3D" id="1.20.120.1630">
    <property type="match status" value="1"/>
</dbReference>
<dbReference type="Proteomes" id="UP000222310">
    <property type="component" value="Unassembled WGS sequence"/>
</dbReference>